<sequence>MSSFSQRSLLDSLRIFTSPDSQAFIFANTAPDSLNPKQTNPELCGHQNTTAAEAPSATSRLKWTAMVNVQDPSYSMSRLAMNAAPCLRCLFLMQDGDPTRLCLNYIWKDNGVKGCVECMYDGKGGDCTVPEAICAQLRLARHHALRALFGAIRKPAEVLEAQQRLLRVTSTYMNLVWQLADVDVLYSIHRSHECERLARMRKIKGQADEKARRKGKKPERHGDDGTDSGEGAAEKSDGNESAATTELPVGDVYPRGFGFQLAHFVLLRKVWKQNQTILSRLENQVLCLNAIMVLSQAQRPPPMACENEEIGKWVKQSCEVLEKLLAKFDIKNHGLDVPDKLKEVAMDL</sequence>
<feature type="region of interest" description="Disordered" evidence="1">
    <location>
        <begin position="205"/>
        <end position="245"/>
    </location>
</feature>
<proteinExistence type="predicted"/>
<evidence type="ECO:0000256" key="1">
    <source>
        <dbReference type="SAM" id="MobiDB-lite"/>
    </source>
</evidence>
<dbReference type="EMBL" id="KZ679134">
    <property type="protein sequence ID" value="PTB75124.1"/>
    <property type="molecule type" value="Genomic_DNA"/>
</dbReference>
<keyword evidence="3" id="KW-1185">Reference proteome</keyword>
<dbReference type="AlphaFoldDB" id="A0A2T4C0V2"/>
<dbReference type="Proteomes" id="UP000240760">
    <property type="component" value="Unassembled WGS sequence"/>
</dbReference>
<organism evidence="2 3">
    <name type="scientific">Trichoderma longibrachiatum ATCC 18648</name>
    <dbReference type="NCBI Taxonomy" id="983965"/>
    <lineage>
        <taxon>Eukaryota</taxon>
        <taxon>Fungi</taxon>
        <taxon>Dikarya</taxon>
        <taxon>Ascomycota</taxon>
        <taxon>Pezizomycotina</taxon>
        <taxon>Sordariomycetes</taxon>
        <taxon>Hypocreomycetidae</taxon>
        <taxon>Hypocreales</taxon>
        <taxon>Hypocreaceae</taxon>
        <taxon>Trichoderma</taxon>
    </lineage>
</organism>
<name>A0A2T4C0V2_TRILO</name>
<accession>A0A2T4C0V2</accession>
<protein>
    <submittedName>
        <fullName evidence="2">Uncharacterized protein</fullName>
    </submittedName>
</protein>
<dbReference type="OrthoDB" id="4899737at2759"/>
<gene>
    <name evidence="2" type="ORF">M440DRAFT_1357988</name>
</gene>
<evidence type="ECO:0000313" key="3">
    <source>
        <dbReference type="Proteomes" id="UP000240760"/>
    </source>
</evidence>
<reference evidence="2 3" key="1">
    <citation type="submission" date="2016-07" db="EMBL/GenBank/DDBJ databases">
        <title>Multiple horizontal gene transfer events from other fungi enriched the ability of initially mycotrophic Trichoderma (Ascomycota) to feed on dead plant biomass.</title>
        <authorList>
            <consortium name="DOE Joint Genome Institute"/>
            <person name="Aerts A."/>
            <person name="Atanasova L."/>
            <person name="Chenthamara K."/>
            <person name="Zhang J."/>
            <person name="Grujic M."/>
            <person name="Henrissat B."/>
            <person name="Kuo A."/>
            <person name="Salamov A."/>
            <person name="Lipzen A."/>
            <person name="Labutti K."/>
            <person name="Barry K."/>
            <person name="Miao Y."/>
            <person name="Rahimi M.J."/>
            <person name="Shen Q."/>
            <person name="Grigoriev I.V."/>
            <person name="Kubicek C.P."/>
            <person name="Druzhinina I.S."/>
        </authorList>
    </citation>
    <scope>NUCLEOTIDE SEQUENCE [LARGE SCALE GENOMIC DNA]</scope>
    <source>
        <strain evidence="2 3">ATCC 18648</strain>
    </source>
</reference>
<evidence type="ECO:0000313" key="2">
    <source>
        <dbReference type="EMBL" id="PTB75124.1"/>
    </source>
</evidence>